<dbReference type="InterPro" id="IPR003838">
    <property type="entry name" value="ABC3_permease_C"/>
</dbReference>
<dbReference type="InterPro" id="IPR050250">
    <property type="entry name" value="Macrolide_Exporter_MacB"/>
</dbReference>
<evidence type="ECO:0000313" key="10">
    <source>
        <dbReference type="EMBL" id="RKN30917.1"/>
    </source>
</evidence>
<dbReference type="GO" id="GO:0005886">
    <property type="term" value="C:plasma membrane"/>
    <property type="evidence" value="ECO:0007669"/>
    <property type="project" value="UniProtKB-SubCell"/>
</dbReference>
<feature type="transmembrane region" description="Helical" evidence="7">
    <location>
        <begin position="281"/>
        <end position="306"/>
    </location>
</feature>
<keyword evidence="2" id="KW-1003">Cell membrane</keyword>
<evidence type="ECO:0000313" key="11">
    <source>
        <dbReference type="Proteomes" id="UP000275865"/>
    </source>
</evidence>
<reference evidence="10 11" key="1">
    <citation type="submission" date="2018-09" db="EMBL/GenBank/DDBJ databases">
        <title>Micromonospora sp. nov. MS1-9, isolated from a root of Musa sp.</title>
        <authorList>
            <person name="Kuncharoen N."/>
            <person name="Kudo T."/>
            <person name="Ohkuma M."/>
            <person name="Yuki M."/>
            <person name="Tanasupawat S."/>
        </authorList>
    </citation>
    <scope>NUCLEOTIDE SEQUENCE [LARGE SCALE GENOMIC DNA]</scope>
    <source>
        <strain evidence="10 11">MS1-9</strain>
    </source>
</reference>
<organism evidence="10 11">
    <name type="scientific">Micromonospora musae</name>
    <dbReference type="NCBI Taxonomy" id="1894970"/>
    <lineage>
        <taxon>Bacteria</taxon>
        <taxon>Bacillati</taxon>
        <taxon>Actinomycetota</taxon>
        <taxon>Actinomycetes</taxon>
        <taxon>Micromonosporales</taxon>
        <taxon>Micromonosporaceae</taxon>
        <taxon>Micromonospora</taxon>
    </lineage>
</organism>
<keyword evidence="5 7" id="KW-0472">Membrane</keyword>
<evidence type="ECO:0000256" key="4">
    <source>
        <dbReference type="ARBA" id="ARBA00022989"/>
    </source>
</evidence>
<keyword evidence="3 7" id="KW-0812">Transmembrane</keyword>
<protein>
    <submittedName>
        <fullName evidence="10">ABC transporter permease</fullName>
    </submittedName>
</protein>
<proteinExistence type="inferred from homology"/>
<evidence type="ECO:0000256" key="3">
    <source>
        <dbReference type="ARBA" id="ARBA00022692"/>
    </source>
</evidence>
<feature type="transmembrane region" description="Helical" evidence="7">
    <location>
        <begin position="364"/>
        <end position="387"/>
    </location>
</feature>
<dbReference type="GO" id="GO:0022857">
    <property type="term" value="F:transmembrane transporter activity"/>
    <property type="evidence" value="ECO:0007669"/>
    <property type="project" value="TreeGrafter"/>
</dbReference>
<evidence type="ECO:0000259" key="8">
    <source>
        <dbReference type="Pfam" id="PF02687"/>
    </source>
</evidence>
<evidence type="ECO:0000256" key="5">
    <source>
        <dbReference type="ARBA" id="ARBA00023136"/>
    </source>
</evidence>
<evidence type="ECO:0000256" key="6">
    <source>
        <dbReference type="ARBA" id="ARBA00038076"/>
    </source>
</evidence>
<sequence>MATDIRPRLTPARLGPGDVLRAGGVGLRTRPLRAFLSALGIAIGIAAMVAVVGISSSSRADLDRTLDRLGTNLLTVAPGNTIFGDQAELPVDSVAMIGRIGPVTDVAATAQMPDAAVYRSDRIPSGETGGIAVRAAQLGLPATVGATVRSGSWLNAATERYPTVVLGDAAARRLGFGAAGPQVQVYLGGRWFTLVGILAPAPLAPELDSSALVGWPAAETYLGFDGHPTTVYTRSRESSVEAVRAVLGATANPGAPEEVQVSRPSDALAAAAATDEAFTGLLLGLGAVALLVGGVGVANTMVISVLERRAEIGLRRSLGATRGQVRAQFLAESLLLSALGGTGGVLLGILVTAGYALWRQWPTAVPLWAMAGGVGATLLIGGFAGLYPAVRAARLAPTEALA</sequence>
<accession>A0A3A9YFX7</accession>
<evidence type="ECO:0000256" key="1">
    <source>
        <dbReference type="ARBA" id="ARBA00004651"/>
    </source>
</evidence>
<dbReference type="AlphaFoldDB" id="A0A3A9YFX7"/>
<gene>
    <name evidence="10" type="ORF">D7044_16650</name>
</gene>
<feature type="transmembrane region" description="Helical" evidence="7">
    <location>
        <begin position="34"/>
        <end position="54"/>
    </location>
</feature>
<dbReference type="Pfam" id="PF02687">
    <property type="entry name" value="FtsX"/>
    <property type="match status" value="1"/>
</dbReference>
<dbReference type="InterPro" id="IPR025857">
    <property type="entry name" value="MacB_PCD"/>
</dbReference>
<feature type="domain" description="ABC3 transporter permease C-terminal" evidence="8">
    <location>
        <begin position="285"/>
        <end position="396"/>
    </location>
</feature>
<dbReference type="Pfam" id="PF12704">
    <property type="entry name" value="MacB_PCD"/>
    <property type="match status" value="1"/>
</dbReference>
<feature type="transmembrane region" description="Helical" evidence="7">
    <location>
        <begin position="334"/>
        <end position="358"/>
    </location>
</feature>
<dbReference type="RefSeq" id="WP_120689475.1">
    <property type="nucleotide sequence ID" value="NZ_RAZT01000008.1"/>
</dbReference>
<dbReference type="Proteomes" id="UP000275865">
    <property type="component" value="Unassembled WGS sequence"/>
</dbReference>
<evidence type="ECO:0000256" key="2">
    <source>
        <dbReference type="ARBA" id="ARBA00022475"/>
    </source>
</evidence>
<comment type="caution">
    <text evidence="10">The sequence shown here is derived from an EMBL/GenBank/DDBJ whole genome shotgun (WGS) entry which is preliminary data.</text>
</comment>
<evidence type="ECO:0000259" key="9">
    <source>
        <dbReference type="Pfam" id="PF12704"/>
    </source>
</evidence>
<comment type="subcellular location">
    <subcellularLocation>
        <location evidence="1">Cell membrane</location>
        <topology evidence="1">Multi-pass membrane protein</topology>
    </subcellularLocation>
</comment>
<dbReference type="PANTHER" id="PTHR30572:SF4">
    <property type="entry name" value="ABC TRANSPORTER PERMEASE YTRF"/>
    <property type="match status" value="1"/>
</dbReference>
<evidence type="ECO:0000256" key="7">
    <source>
        <dbReference type="SAM" id="Phobius"/>
    </source>
</evidence>
<name>A0A3A9YFX7_9ACTN</name>
<comment type="similarity">
    <text evidence="6">Belongs to the ABC-4 integral membrane protein family.</text>
</comment>
<keyword evidence="4 7" id="KW-1133">Transmembrane helix</keyword>
<dbReference type="PANTHER" id="PTHR30572">
    <property type="entry name" value="MEMBRANE COMPONENT OF TRANSPORTER-RELATED"/>
    <property type="match status" value="1"/>
</dbReference>
<feature type="domain" description="MacB-like periplasmic core" evidence="9">
    <location>
        <begin position="35"/>
        <end position="245"/>
    </location>
</feature>
<dbReference type="EMBL" id="RAZT01000008">
    <property type="protein sequence ID" value="RKN30917.1"/>
    <property type="molecule type" value="Genomic_DNA"/>
</dbReference>